<evidence type="ECO:0000259" key="3">
    <source>
        <dbReference type="Pfam" id="PF13649"/>
    </source>
</evidence>
<sequence length="275" mass="30162">MNSGEWTWQWDETLFAGSAEHYAVGRMEYPAELAEVLRSELGLDGRGRLLDVGCGPGSLTVLLAPLFEAAVGVDADREMIEVASRRSSTIEWRQLRGEALPADLGTFRVVSFAQAFHWMDQELVAERVRDMIEPGGFWVHVAASTHRGVDGDDPLPHPRPPWDRIDELVAKYLGPVRRAGQGHLPTGTRGGEEKVMLAAGYQGPTRVSAGGNEVVERSVEDVTAAVFSLSSSTPNQFADDLPAFQADLRDLLTKASDQGHFSERTREVAAVIWRP</sequence>
<dbReference type="Gene3D" id="3.40.50.150">
    <property type="entry name" value="Vaccinia Virus protein VP39"/>
    <property type="match status" value="1"/>
</dbReference>
<keyword evidence="1 4" id="KW-0489">Methyltransferase</keyword>
<accession>A0A4R2I950</accession>
<dbReference type="CDD" id="cd02440">
    <property type="entry name" value="AdoMet_MTases"/>
    <property type="match status" value="1"/>
</dbReference>
<dbReference type="AlphaFoldDB" id="A0A4R2I950"/>
<dbReference type="Proteomes" id="UP000295573">
    <property type="component" value="Unassembled WGS sequence"/>
</dbReference>
<name>A0A4R2I950_9ACTN</name>
<dbReference type="PANTHER" id="PTHR44942:SF4">
    <property type="entry name" value="METHYLTRANSFERASE TYPE 11 DOMAIN-CONTAINING PROTEIN"/>
    <property type="match status" value="1"/>
</dbReference>
<dbReference type="SUPFAM" id="SSF53335">
    <property type="entry name" value="S-adenosyl-L-methionine-dependent methyltransferases"/>
    <property type="match status" value="1"/>
</dbReference>
<gene>
    <name evidence="4" type="ORF">EV646_11767</name>
</gene>
<evidence type="ECO:0000256" key="2">
    <source>
        <dbReference type="ARBA" id="ARBA00022679"/>
    </source>
</evidence>
<proteinExistence type="predicted"/>
<dbReference type="InterPro" id="IPR029063">
    <property type="entry name" value="SAM-dependent_MTases_sf"/>
</dbReference>
<organism evidence="4 5">
    <name type="scientific">Kribbella antiqua</name>
    <dbReference type="NCBI Taxonomy" id="2512217"/>
    <lineage>
        <taxon>Bacteria</taxon>
        <taxon>Bacillati</taxon>
        <taxon>Actinomycetota</taxon>
        <taxon>Actinomycetes</taxon>
        <taxon>Propionibacteriales</taxon>
        <taxon>Kribbellaceae</taxon>
        <taxon>Kribbella</taxon>
    </lineage>
</organism>
<dbReference type="Pfam" id="PF13649">
    <property type="entry name" value="Methyltransf_25"/>
    <property type="match status" value="1"/>
</dbReference>
<dbReference type="GO" id="GO:0032259">
    <property type="term" value="P:methylation"/>
    <property type="evidence" value="ECO:0007669"/>
    <property type="project" value="UniProtKB-KW"/>
</dbReference>
<dbReference type="RefSeq" id="WP_241996543.1">
    <property type="nucleotide sequence ID" value="NZ_SLWR01000017.1"/>
</dbReference>
<keyword evidence="5" id="KW-1185">Reference proteome</keyword>
<dbReference type="InterPro" id="IPR041698">
    <property type="entry name" value="Methyltransf_25"/>
</dbReference>
<reference evidence="4 5" key="1">
    <citation type="journal article" date="2015" name="Stand. Genomic Sci.">
        <title>Genomic Encyclopedia of Bacterial and Archaeal Type Strains, Phase III: the genomes of soil and plant-associated and newly described type strains.</title>
        <authorList>
            <person name="Whitman W.B."/>
            <person name="Woyke T."/>
            <person name="Klenk H.P."/>
            <person name="Zhou Y."/>
            <person name="Lilburn T.G."/>
            <person name="Beck B.J."/>
            <person name="De Vos P."/>
            <person name="Vandamme P."/>
            <person name="Eisen J.A."/>
            <person name="Garrity G."/>
            <person name="Hugenholtz P."/>
            <person name="Kyrpides N.C."/>
        </authorList>
    </citation>
    <scope>NUCLEOTIDE SEQUENCE [LARGE SCALE GENOMIC DNA]</scope>
    <source>
        <strain evidence="4 5">VKM Ac-2541</strain>
    </source>
</reference>
<dbReference type="PANTHER" id="PTHR44942">
    <property type="entry name" value="METHYLTRANSF_11 DOMAIN-CONTAINING PROTEIN"/>
    <property type="match status" value="1"/>
</dbReference>
<keyword evidence="2 4" id="KW-0808">Transferase</keyword>
<dbReference type="GO" id="GO:0008168">
    <property type="term" value="F:methyltransferase activity"/>
    <property type="evidence" value="ECO:0007669"/>
    <property type="project" value="UniProtKB-KW"/>
</dbReference>
<evidence type="ECO:0000256" key="1">
    <source>
        <dbReference type="ARBA" id="ARBA00022603"/>
    </source>
</evidence>
<evidence type="ECO:0000313" key="5">
    <source>
        <dbReference type="Proteomes" id="UP000295573"/>
    </source>
</evidence>
<dbReference type="EMBL" id="SLWR01000017">
    <property type="protein sequence ID" value="TCO40526.1"/>
    <property type="molecule type" value="Genomic_DNA"/>
</dbReference>
<comment type="caution">
    <text evidence="4">The sequence shown here is derived from an EMBL/GenBank/DDBJ whole genome shotgun (WGS) entry which is preliminary data.</text>
</comment>
<protein>
    <submittedName>
        <fullName evidence="4">Methyltransferase family protein</fullName>
    </submittedName>
</protein>
<feature type="domain" description="Methyltransferase" evidence="3">
    <location>
        <begin position="50"/>
        <end position="136"/>
    </location>
</feature>
<dbReference type="InterPro" id="IPR051052">
    <property type="entry name" value="Diverse_substrate_MTase"/>
</dbReference>
<evidence type="ECO:0000313" key="4">
    <source>
        <dbReference type="EMBL" id="TCO40526.1"/>
    </source>
</evidence>